<organism evidence="4 5">
    <name type="scientific">Rhodopseudomonas julia</name>
    <dbReference type="NCBI Taxonomy" id="200617"/>
    <lineage>
        <taxon>Bacteria</taxon>
        <taxon>Pseudomonadati</taxon>
        <taxon>Pseudomonadota</taxon>
        <taxon>Alphaproteobacteria</taxon>
        <taxon>Hyphomicrobiales</taxon>
        <taxon>Nitrobacteraceae</taxon>
        <taxon>Rhodopseudomonas</taxon>
    </lineage>
</organism>
<evidence type="ECO:0000259" key="1">
    <source>
        <dbReference type="Pfam" id="PF02518"/>
    </source>
</evidence>
<dbReference type="Pfam" id="PF02518">
    <property type="entry name" value="HATPase_c"/>
    <property type="match status" value="1"/>
</dbReference>
<evidence type="ECO:0000313" key="4">
    <source>
        <dbReference type="EMBL" id="MDQ0327657.1"/>
    </source>
</evidence>
<feature type="domain" description="PocR" evidence="3">
    <location>
        <begin position="14"/>
        <end position="177"/>
    </location>
</feature>
<dbReference type="Pfam" id="PF06580">
    <property type="entry name" value="His_kinase"/>
    <property type="match status" value="1"/>
</dbReference>
<keyword evidence="4" id="KW-0808">Transferase</keyword>
<dbReference type="PANTHER" id="PTHR34220">
    <property type="entry name" value="SENSOR HISTIDINE KINASE YPDA"/>
    <property type="match status" value="1"/>
</dbReference>
<dbReference type="InterPro" id="IPR010559">
    <property type="entry name" value="Sig_transdc_His_kin_internal"/>
</dbReference>
<dbReference type="Pfam" id="PF10114">
    <property type="entry name" value="PocR"/>
    <property type="match status" value="1"/>
</dbReference>
<gene>
    <name evidence="4" type="ORF">J2R99_003526</name>
</gene>
<dbReference type="EMBL" id="JAUSUK010000002">
    <property type="protein sequence ID" value="MDQ0327657.1"/>
    <property type="molecule type" value="Genomic_DNA"/>
</dbReference>
<feature type="domain" description="Histidine kinase/HSP90-like ATPase" evidence="1">
    <location>
        <begin position="301"/>
        <end position="407"/>
    </location>
</feature>
<keyword evidence="4" id="KW-0418">Kinase</keyword>
<dbReference type="Gene3D" id="3.30.565.10">
    <property type="entry name" value="Histidine kinase-like ATPase, C-terminal domain"/>
    <property type="match status" value="1"/>
</dbReference>
<dbReference type="RefSeq" id="WP_307155652.1">
    <property type="nucleotide sequence ID" value="NZ_JAUSUK010000002.1"/>
</dbReference>
<keyword evidence="5" id="KW-1185">Reference proteome</keyword>
<proteinExistence type="predicted"/>
<sequence length="416" mass="46544">MEEHYPTHKWRIQDFVDIPTLQRIQDTFAKAMDMAAVTVDRDGVPVTKASNFQPVCRLMRSTTEGLRRCHACDACGGLAAYRSGRPATYVCHAGLVDVAAPIIIEDEYLGCLLCGQVMLEDERERTIRNVLDRNHSLGIAPAELEEAVYAMPAADRDRLDSAVEMLMLAASHIIEIGKTNLIQARLLKEVKAKAATEKALQDAQLRALQARVNPHFLFNSLTLIGYTAFEERAVKTEEVAYMLSDILRYSLRNLATLVPLSEEFDMIERCLRLHQLRFGDHLSIEVDLDESLRNWPVPCMVLQPLAENAIVHGVEALSRPVRVRVSARKVDDRGLIEVYDNGAGMSEAQVAALNNDRCVLQQAERSRAALGLQSVITRLDSEYGNDFDLKVTSRLNEGTRIELSWPLGDYAQLENA</sequence>
<dbReference type="InterPro" id="IPR050640">
    <property type="entry name" value="Bact_2-comp_sensor_kinase"/>
</dbReference>
<dbReference type="InterPro" id="IPR036890">
    <property type="entry name" value="HATPase_C_sf"/>
</dbReference>
<evidence type="ECO:0000259" key="2">
    <source>
        <dbReference type="Pfam" id="PF06580"/>
    </source>
</evidence>
<feature type="domain" description="Signal transduction histidine kinase internal region" evidence="2">
    <location>
        <begin position="203"/>
        <end position="282"/>
    </location>
</feature>
<protein>
    <submittedName>
        <fullName evidence="4">LytS/YehU family sensor histidine kinase</fullName>
    </submittedName>
</protein>
<evidence type="ECO:0000313" key="5">
    <source>
        <dbReference type="Proteomes" id="UP001230253"/>
    </source>
</evidence>
<name>A0ABU0CAU9_9BRAD</name>
<dbReference type="InterPro" id="IPR018771">
    <property type="entry name" value="PocR_dom"/>
</dbReference>
<dbReference type="PANTHER" id="PTHR34220:SF7">
    <property type="entry name" value="SENSOR HISTIDINE KINASE YPDA"/>
    <property type="match status" value="1"/>
</dbReference>
<reference evidence="4 5" key="1">
    <citation type="submission" date="2023-07" db="EMBL/GenBank/DDBJ databases">
        <title>Genomic Encyclopedia of Type Strains, Phase IV (KMG-IV): sequencing the most valuable type-strain genomes for metagenomic binning, comparative biology and taxonomic classification.</title>
        <authorList>
            <person name="Goeker M."/>
        </authorList>
    </citation>
    <scope>NUCLEOTIDE SEQUENCE [LARGE SCALE GENOMIC DNA]</scope>
    <source>
        <strain evidence="4 5">DSM 11549</strain>
    </source>
</reference>
<comment type="caution">
    <text evidence="4">The sequence shown here is derived from an EMBL/GenBank/DDBJ whole genome shotgun (WGS) entry which is preliminary data.</text>
</comment>
<dbReference type="GO" id="GO:0016301">
    <property type="term" value="F:kinase activity"/>
    <property type="evidence" value="ECO:0007669"/>
    <property type="project" value="UniProtKB-KW"/>
</dbReference>
<accession>A0ABU0CAU9</accession>
<dbReference type="SUPFAM" id="SSF55874">
    <property type="entry name" value="ATPase domain of HSP90 chaperone/DNA topoisomerase II/histidine kinase"/>
    <property type="match status" value="1"/>
</dbReference>
<dbReference type="Proteomes" id="UP001230253">
    <property type="component" value="Unassembled WGS sequence"/>
</dbReference>
<dbReference type="InterPro" id="IPR003594">
    <property type="entry name" value="HATPase_dom"/>
</dbReference>
<evidence type="ECO:0000259" key="3">
    <source>
        <dbReference type="Pfam" id="PF10114"/>
    </source>
</evidence>